<sequence length="269" mass="29766">MFSTALQSSTVSLFSSTGSDPLALFSVHKDDSLPVDSFVVLLHDRLSQPPPPAPAILITPQHSQYQDDNSELYGYCLDQTVLHIQSPTITTTYIQSPPVLNNLPGNSGSSSVDGLGIKHPWIHLQVRNLSKEWAFEVGIVDLSARVGILRLSTFQAQPRLKLSHNKPPVLHLPLSFPPTSSQLLTPWSTIALHLPTVMARFSTPSLITDHDAEECRGGWSSDPIRTIPMGGYSHLSHIRIYATCRLRRIWFGDIGPSQKVPWEFELYAG</sequence>
<dbReference type="EMBL" id="KN838553">
    <property type="protein sequence ID" value="KIK06417.1"/>
    <property type="molecule type" value="Genomic_DNA"/>
</dbReference>
<dbReference type="Pfam" id="PF05018">
    <property type="entry name" value="CFA20_dom"/>
    <property type="match status" value="1"/>
</dbReference>
<keyword evidence="3" id="KW-1185">Reference proteome</keyword>
<dbReference type="InterPro" id="IPR040441">
    <property type="entry name" value="CFA20/CFAP20DC"/>
</dbReference>
<name>A0A0C9Y8A5_9AGAR</name>
<evidence type="ECO:0000313" key="3">
    <source>
        <dbReference type="Proteomes" id="UP000054477"/>
    </source>
</evidence>
<dbReference type="AlphaFoldDB" id="A0A0C9Y8A5"/>
<dbReference type="Proteomes" id="UP000054477">
    <property type="component" value="Unassembled WGS sequence"/>
</dbReference>
<gene>
    <name evidence="2" type="ORF">K443DRAFT_89421</name>
</gene>
<reference evidence="2 3" key="1">
    <citation type="submission" date="2014-04" db="EMBL/GenBank/DDBJ databases">
        <authorList>
            <consortium name="DOE Joint Genome Institute"/>
            <person name="Kuo A."/>
            <person name="Kohler A."/>
            <person name="Nagy L.G."/>
            <person name="Floudas D."/>
            <person name="Copeland A."/>
            <person name="Barry K.W."/>
            <person name="Cichocki N."/>
            <person name="Veneault-Fourrey C."/>
            <person name="LaButti K."/>
            <person name="Lindquist E.A."/>
            <person name="Lipzen A."/>
            <person name="Lundell T."/>
            <person name="Morin E."/>
            <person name="Murat C."/>
            <person name="Sun H."/>
            <person name="Tunlid A."/>
            <person name="Henrissat B."/>
            <person name="Grigoriev I.V."/>
            <person name="Hibbett D.S."/>
            <person name="Martin F."/>
            <person name="Nordberg H.P."/>
            <person name="Cantor M.N."/>
            <person name="Hua S.X."/>
        </authorList>
    </citation>
    <scope>NUCLEOTIDE SEQUENCE [LARGE SCALE GENOMIC DNA]</scope>
    <source>
        <strain evidence="2 3">LaAM-08-1</strain>
    </source>
</reference>
<protein>
    <recommendedName>
        <fullName evidence="1">CFA20 domain-containing protein</fullName>
    </recommendedName>
</protein>
<evidence type="ECO:0000259" key="1">
    <source>
        <dbReference type="Pfam" id="PF05018"/>
    </source>
</evidence>
<dbReference type="PANTHER" id="PTHR12458">
    <property type="entry name" value="ORF PROTEIN"/>
    <property type="match status" value="1"/>
</dbReference>
<dbReference type="HOGENOM" id="CLU_049208_0_0_1"/>
<dbReference type="InterPro" id="IPR007714">
    <property type="entry name" value="CFA20_dom"/>
</dbReference>
<organism evidence="2 3">
    <name type="scientific">Laccaria amethystina LaAM-08-1</name>
    <dbReference type="NCBI Taxonomy" id="1095629"/>
    <lineage>
        <taxon>Eukaryota</taxon>
        <taxon>Fungi</taxon>
        <taxon>Dikarya</taxon>
        <taxon>Basidiomycota</taxon>
        <taxon>Agaricomycotina</taxon>
        <taxon>Agaricomycetes</taxon>
        <taxon>Agaricomycetidae</taxon>
        <taxon>Agaricales</taxon>
        <taxon>Agaricineae</taxon>
        <taxon>Hydnangiaceae</taxon>
        <taxon>Laccaria</taxon>
    </lineage>
</organism>
<proteinExistence type="predicted"/>
<dbReference type="OrthoDB" id="7486196at2759"/>
<feature type="domain" description="CFA20" evidence="1">
    <location>
        <begin position="77"/>
        <end position="169"/>
    </location>
</feature>
<dbReference type="STRING" id="1095629.A0A0C9Y8A5"/>
<accession>A0A0C9Y8A5</accession>
<reference evidence="3" key="2">
    <citation type="submission" date="2015-01" db="EMBL/GenBank/DDBJ databases">
        <title>Evolutionary Origins and Diversification of the Mycorrhizal Mutualists.</title>
        <authorList>
            <consortium name="DOE Joint Genome Institute"/>
            <consortium name="Mycorrhizal Genomics Consortium"/>
            <person name="Kohler A."/>
            <person name="Kuo A."/>
            <person name="Nagy L.G."/>
            <person name="Floudas D."/>
            <person name="Copeland A."/>
            <person name="Barry K.W."/>
            <person name="Cichocki N."/>
            <person name="Veneault-Fourrey C."/>
            <person name="LaButti K."/>
            <person name="Lindquist E.A."/>
            <person name="Lipzen A."/>
            <person name="Lundell T."/>
            <person name="Morin E."/>
            <person name="Murat C."/>
            <person name="Riley R."/>
            <person name="Ohm R."/>
            <person name="Sun H."/>
            <person name="Tunlid A."/>
            <person name="Henrissat B."/>
            <person name="Grigoriev I.V."/>
            <person name="Hibbett D.S."/>
            <person name="Martin F."/>
        </authorList>
    </citation>
    <scope>NUCLEOTIDE SEQUENCE [LARGE SCALE GENOMIC DNA]</scope>
    <source>
        <strain evidence="3">LaAM-08-1</strain>
    </source>
</reference>
<evidence type="ECO:0000313" key="2">
    <source>
        <dbReference type="EMBL" id="KIK06417.1"/>
    </source>
</evidence>